<evidence type="ECO:0000256" key="7">
    <source>
        <dbReference type="ARBA" id="ARBA00022989"/>
    </source>
</evidence>
<evidence type="ECO:0000256" key="2">
    <source>
        <dbReference type="ARBA" id="ARBA00022475"/>
    </source>
</evidence>
<dbReference type="EC" id="3.4.23.36" evidence="9"/>
<evidence type="ECO:0000256" key="3">
    <source>
        <dbReference type="ARBA" id="ARBA00022670"/>
    </source>
</evidence>
<keyword evidence="2 9" id="KW-1003">Cell membrane</keyword>
<feature type="active site" evidence="9">
    <location>
        <position position="138"/>
    </location>
</feature>
<name>A0ABT5V6N7_9ACTO</name>
<feature type="transmembrane region" description="Helical" evidence="9">
    <location>
        <begin position="91"/>
        <end position="112"/>
    </location>
</feature>
<reference evidence="12 13" key="1">
    <citation type="submission" date="2023-02" db="EMBL/GenBank/DDBJ databases">
        <title>Defining the Infant Male Urobiome and Moving Towards Mechanisms in Urobiome Research.</title>
        <authorList>
            <person name="Reasoner S."/>
            <person name="Flores V."/>
            <person name="Van Horn G."/>
            <person name="Morales G."/>
            <person name="Peard L."/>
            <person name="Abelson B."/>
            <person name="Manuel C."/>
            <person name="Lee J."/>
            <person name="Baker B."/>
            <person name="Williams T."/>
            <person name="Schmitz J."/>
            <person name="Clayton D."/>
            <person name="Hadjifrangiskou M."/>
        </authorList>
    </citation>
    <scope>NUCLEOTIDE SEQUENCE [LARGE SCALE GENOMIC DNA]</scope>
    <source>
        <strain evidence="12 13">AS1053</strain>
    </source>
</reference>
<comment type="pathway">
    <text evidence="9">Protein modification; lipoprotein biosynthesis (signal peptide cleavage).</text>
</comment>
<feature type="region of interest" description="Disordered" evidence="11">
    <location>
        <begin position="161"/>
        <end position="200"/>
    </location>
</feature>
<accession>A0ABT5V6N7</accession>
<feature type="compositionally biased region" description="Low complexity" evidence="11">
    <location>
        <begin position="161"/>
        <end position="172"/>
    </location>
</feature>
<dbReference type="RefSeq" id="WP_274733212.1">
    <property type="nucleotide sequence ID" value="NZ_CAMXYX010000019.1"/>
</dbReference>
<protein>
    <recommendedName>
        <fullName evidence="9">Lipoprotein signal peptidase</fullName>
        <ecNumber evidence="9">3.4.23.36</ecNumber>
    </recommendedName>
    <alternativeName>
        <fullName evidence="9">Prolipoprotein signal peptidase</fullName>
    </alternativeName>
    <alternativeName>
        <fullName evidence="9">Signal peptidase II</fullName>
        <shortName evidence="9">SPase II</shortName>
    </alternativeName>
</protein>
<organism evidence="12 13">
    <name type="scientific">Actinotignum sanguinis</name>
    <dbReference type="NCBI Taxonomy" id="1445614"/>
    <lineage>
        <taxon>Bacteria</taxon>
        <taxon>Bacillati</taxon>
        <taxon>Actinomycetota</taxon>
        <taxon>Actinomycetes</taxon>
        <taxon>Actinomycetales</taxon>
        <taxon>Actinomycetaceae</taxon>
        <taxon>Actinotignum</taxon>
    </lineage>
</organism>
<evidence type="ECO:0000256" key="10">
    <source>
        <dbReference type="RuleBase" id="RU004181"/>
    </source>
</evidence>
<evidence type="ECO:0000256" key="4">
    <source>
        <dbReference type="ARBA" id="ARBA00022692"/>
    </source>
</evidence>
<evidence type="ECO:0000256" key="8">
    <source>
        <dbReference type="ARBA" id="ARBA00023136"/>
    </source>
</evidence>
<comment type="function">
    <text evidence="9">This protein specifically catalyzes the removal of signal peptides from prolipoproteins.</text>
</comment>
<evidence type="ECO:0000313" key="13">
    <source>
        <dbReference type="Proteomes" id="UP001219297"/>
    </source>
</evidence>
<comment type="caution">
    <text evidence="12">The sequence shown here is derived from an EMBL/GenBank/DDBJ whole genome shotgun (WGS) entry which is preliminary data.</text>
</comment>
<dbReference type="GeneID" id="83608151"/>
<evidence type="ECO:0000256" key="11">
    <source>
        <dbReference type="SAM" id="MobiDB-lite"/>
    </source>
</evidence>
<feature type="active site" evidence="9">
    <location>
        <position position="124"/>
    </location>
</feature>
<dbReference type="HAMAP" id="MF_00161">
    <property type="entry name" value="LspA"/>
    <property type="match status" value="1"/>
</dbReference>
<proteinExistence type="inferred from homology"/>
<evidence type="ECO:0000313" key="12">
    <source>
        <dbReference type="EMBL" id="MDE1656240.1"/>
    </source>
</evidence>
<keyword evidence="13" id="KW-1185">Reference proteome</keyword>
<comment type="catalytic activity">
    <reaction evidence="9">
        <text>Release of signal peptides from bacterial membrane prolipoproteins. Hydrolyzes -Xaa-Yaa-Zaa-|-(S,diacylglyceryl)Cys-, in which Xaa is hydrophobic (preferably Leu), and Yaa (Ala or Ser) and Zaa (Gly or Ala) have small, neutral side chains.</text>
        <dbReference type="EC" id="3.4.23.36"/>
    </reaction>
</comment>
<gene>
    <name evidence="9" type="primary">lspA</name>
    <name evidence="12" type="ORF">PWJ81_04060</name>
</gene>
<keyword evidence="8 9" id="KW-0472">Membrane</keyword>
<dbReference type="Proteomes" id="UP001219297">
    <property type="component" value="Unassembled WGS sequence"/>
</dbReference>
<feature type="transmembrane region" description="Helical" evidence="9">
    <location>
        <begin position="132"/>
        <end position="154"/>
    </location>
</feature>
<sequence length="200" mass="20703">MVRRSTSWFLILVGALAVVAIDQLTKQWAIANLSQTERIAIVGDALGLNLVFNPGAAFSLGANSTRVITVIALVVVLAVFPALAARVRHRWIGVGLALMWGGAAGNLIDRIFFEPGGFAGHVVDFIAYFDWFVGNVADIALVAGAVIMIAVAFLMNDGAASESADSGATADTGALPVSRSADAVRPSDSVPAPGSPERGD</sequence>
<keyword evidence="6 9" id="KW-0378">Hydrolase</keyword>
<evidence type="ECO:0000256" key="6">
    <source>
        <dbReference type="ARBA" id="ARBA00022801"/>
    </source>
</evidence>
<comment type="similarity">
    <text evidence="1 9 10">Belongs to the peptidase A8 family.</text>
</comment>
<evidence type="ECO:0000256" key="1">
    <source>
        <dbReference type="ARBA" id="ARBA00006139"/>
    </source>
</evidence>
<keyword evidence="3 9" id="KW-0645">Protease</keyword>
<dbReference type="PRINTS" id="PR00781">
    <property type="entry name" value="LIPOSIGPTASE"/>
</dbReference>
<dbReference type="Pfam" id="PF01252">
    <property type="entry name" value="Peptidase_A8"/>
    <property type="match status" value="1"/>
</dbReference>
<dbReference type="PANTHER" id="PTHR33695">
    <property type="entry name" value="LIPOPROTEIN SIGNAL PEPTIDASE"/>
    <property type="match status" value="1"/>
</dbReference>
<dbReference type="EMBL" id="JARBHI010000007">
    <property type="protein sequence ID" value="MDE1656240.1"/>
    <property type="molecule type" value="Genomic_DNA"/>
</dbReference>
<dbReference type="PANTHER" id="PTHR33695:SF1">
    <property type="entry name" value="LIPOPROTEIN SIGNAL PEPTIDASE"/>
    <property type="match status" value="1"/>
</dbReference>
<keyword evidence="7 9" id="KW-1133">Transmembrane helix</keyword>
<evidence type="ECO:0000256" key="5">
    <source>
        <dbReference type="ARBA" id="ARBA00022750"/>
    </source>
</evidence>
<feature type="transmembrane region" description="Helical" evidence="9">
    <location>
        <begin position="67"/>
        <end position="84"/>
    </location>
</feature>
<keyword evidence="4 9" id="KW-0812">Transmembrane</keyword>
<dbReference type="InterPro" id="IPR001872">
    <property type="entry name" value="Peptidase_A8"/>
</dbReference>
<comment type="subcellular location">
    <subcellularLocation>
        <location evidence="9">Cell membrane</location>
        <topology evidence="9">Multi-pass membrane protein</topology>
    </subcellularLocation>
</comment>
<comment type="caution">
    <text evidence="9">Lacks conserved residue(s) required for the propagation of feature annotation.</text>
</comment>
<evidence type="ECO:0000256" key="9">
    <source>
        <dbReference type="HAMAP-Rule" id="MF_00161"/>
    </source>
</evidence>
<keyword evidence="5 9" id="KW-0064">Aspartyl protease</keyword>